<evidence type="ECO:0000313" key="3">
    <source>
        <dbReference type="Proteomes" id="UP000243063"/>
    </source>
</evidence>
<dbReference type="RefSeq" id="WP_090212040.1">
    <property type="nucleotide sequence ID" value="NZ_LT629780.1"/>
</dbReference>
<feature type="signal peptide" evidence="1">
    <location>
        <begin position="1"/>
        <end position="20"/>
    </location>
</feature>
<gene>
    <name evidence="2" type="ORF">SAMN05216580_0620</name>
</gene>
<dbReference type="AlphaFoldDB" id="A0A1H2EIJ6"/>
<evidence type="ECO:0000256" key="1">
    <source>
        <dbReference type="SAM" id="SignalP"/>
    </source>
</evidence>
<dbReference type="EMBL" id="LT629780">
    <property type="protein sequence ID" value="SDT94829.1"/>
    <property type="molecule type" value="Genomic_DNA"/>
</dbReference>
<organism evidence="2 3">
    <name type="scientific">Geopseudomonas guangdongensis</name>
    <dbReference type="NCBI Taxonomy" id="1245526"/>
    <lineage>
        <taxon>Bacteria</taxon>
        <taxon>Pseudomonadati</taxon>
        <taxon>Pseudomonadota</taxon>
        <taxon>Gammaproteobacteria</taxon>
        <taxon>Pseudomonadales</taxon>
        <taxon>Pseudomonadaceae</taxon>
        <taxon>Geopseudomonas</taxon>
    </lineage>
</organism>
<dbReference type="Proteomes" id="UP000243063">
    <property type="component" value="Chromosome I"/>
</dbReference>
<proteinExistence type="predicted"/>
<protein>
    <submittedName>
        <fullName evidence="2">MSHA biogenesis protein MshK</fullName>
    </submittedName>
</protein>
<keyword evidence="3" id="KW-1185">Reference proteome</keyword>
<evidence type="ECO:0000313" key="2">
    <source>
        <dbReference type="EMBL" id="SDT94829.1"/>
    </source>
</evidence>
<keyword evidence="1" id="KW-0732">Signal</keyword>
<accession>A0A1H2EIJ6</accession>
<dbReference type="STRING" id="1245526.SAMN05216580_0620"/>
<name>A0A1H2EIJ6_9GAMM</name>
<reference evidence="3" key="1">
    <citation type="submission" date="2016-10" db="EMBL/GenBank/DDBJ databases">
        <authorList>
            <person name="Varghese N."/>
            <person name="Submissions S."/>
        </authorList>
    </citation>
    <scope>NUCLEOTIDE SEQUENCE [LARGE SCALE GENOMIC DNA]</scope>
    <source>
        <strain evidence="3">CCTCC 2012022</strain>
    </source>
</reference>
<feature type="chain" id="PRO_5009273042" evidence="1">
    <location>
        <begin position="21"/>
        <end position="107"/>
    </location>
</feature>
<dbReference type="OrthoDB" id="7026540at2"/>
<sequence>MLRALGATILGLLLGSPVLAASDPTQPPAGVRLDAASRETVAAAPLLQAILRGPHGHRAVLDGRSLRVGERHGDLRLLAIRSRSVVIERQGQRSELFLSQPILTPRH</sequence>